<feature type="compositionally biased region" description="Basic residues" evidence="1">
    <location>
        <begin position="169"/>
        <end position="178"/>
    </location>
</feature>
<feature type="compositionally biased region" description="Polar residues" evidence="1">
    <location>
        <begin position="394"/>
        <end position="404"/>
    </location>
</feature>
<dbReference type="AlphaFoldDB" id="A0A9P5XXV5"/>
<feature type="compositionally biased region" description="Low complexity" evidence="1">
    <location>
        <begin position="65"/>
        <end position="86"/>
    </location>
</feature>
<sequence length="585" mass="59833">MSGSAYGAPGSYQSPGDIYSYPPPNPPPNPYPAPHTHGYPQQPQSYARGPHRPFHTGTGASSPNTGSPHSFSTSSPHPYSSQSQGGYPPLPGSHQHPNGYNTPPQLRLDPPLRGDDSYLRADSMYPPPPPPRPDNTYIPPPNLPSHIHPHSQYTLPPLDPTGPAAPRRSPPRRLRSHIQGRANEDGYEDSVGRRGSGLSSMLDLLPAPVGGEVPSLPSGVGLGLPAVGSGASAWEGAGTARELLNAFMAASGNGSSSGPGPERTSAPGSAVMGAGESGELDWPVHVPPSAKPVGSGGPAPGAGGGVAGGEKTRDSVPVAKLEQRRATPETHTISRSPAPTAKEVDTKVDSPSTGPATSSSAKSPKPEAAPERAPPPSESGVPILEKADRRTTDQESPTLNSSKAIPTERPLPGENPNEVDWLDFLSGAAAEANAAQRTSAEKDAAISDTSKVGVAGHRSSDGQTGAGAGVGMAIDADVDEGNAEDAEGEPDIEEDEPNTGKPSSGQGVAPSATDSNASSVRGKDKTKSPSAERTLPPKARKEMAKGGPMMGAVSAATTEGTTRGSPKDQATKDETGDDMTVDRAE</sequence>
<name>A0A9P5XXV5_9AGAR</name>
<organism evidence="2 3">
    <name type="scientific">Collybia nuda</name>
    <dbReference type="NCBI Taxonomy" id="64659"/>
    <lineage>
        <taxon>Eukaryota</taxon>
        <taxon>Fungi</taxon>
        <taxon>Dikarya</taxon>
        <taxon>Basidiomycota</taxon>
        <taxon>Agaricomycotina</taxon>
        <taxon>Agaricomycetes</taxon>
        <taxon>Agaricomycetidae</taxon>
        <taxon>Agaricales</taxon>
        <taxon>Tricholomatineae</taxon>
        <taxon>Clitocybaceae</taxon>
        <taxon>Collybia</taxon>
    </lineage>
</organism>
<comment type="caution">
    <text evidence="2">The sequence shown here is derived from an EMBL/GenBank/DDBJ whole genome shotgun (WGS) entry which is preliminary data.</text>
</comment>
<feature type="compositionally biased region" description="Acidic residues" evidence="1">
    <location>
        <begin position="476"/>
        <end position="497"/>
    </location>
</feature>
<evidence type="ECO:0000256" key="1">
    <source>
        <dbReference type="SAM" id="MobiDB-lite"/>
    </source>
</evidence>
<dbReference type="EMBL" id="MU150336">
    <property type="protein sequence ID" value="KAF9458592.1"/>
    <property type="molecule type" value="Genomic_DNA"/>
</dbReference>
<feature type="compositionally biased region" description="Pro residues" evidence="1">
    <location>
        <begin position="21"/>
        <end position="33"/>
    </location>
</feature>
<evidence type="ECO:0000313" key="2">
    <source>
        <dbReference type="EMBL" id="KAF9458592.1"/>
    </source>
</evidence>
<feature type="compositionally biased region" description="Polar residues" evidence="1">
    <location>
        <begin position="555"/>
        <end position="564"/>
    </location>
</feature>
<feature type="compositionally biased region" description="Polar residues" evidence="1">
    <location>
        <begin position="95"/>
        <end position="104"/>
    </location>
</feature>
<protein>
    <submittedName>
        <fullName evidence="2">Uncharacterized protein</fullName>
    </submittedName>
</protein>
<feature type="compositionally biased region" description="Gly residues" evidence="1">
    <location>
        <begin position="294"/>
        <end position="308"/>
    </location>
</feature>
<keyword evidence="3" id="KW-1185">Reference proteome</keyword>
<feature type="region of interest" description="Disordered" evidence="1">
    <location>
        <begin position="1"/>
        <end position="196"/>
    </location>
</feature>
<feature type="compositionally biased region" description="Polar residues" evidence="1">
    <location>
        <begin position="500"/>
        <end position="519"/>
    </location>
</feature>
<accession>A0A9P5XXV5</accession>
<feature type="compositionally biased region" description="Basic and acidic residues" evidence="1">
    <location>
        <begin position="565"/>
        <end position="585"/>
    </location>
</feature>
<feature type="compositionally biased region" description="Low complexity" evidence="1">
    <location>
        <begin position="350"/>
        <end position="363"/>
    </location>
</feature>
<evidence type="ECO:0000313" key="3">
    <source>
        <dbReference type="Proteomes" id="UP000807353"/>
    </source>
</evidence>
<feature type="compositionally biased region" description="Low complexity" evidence="1">
    <location>
        <begin position="251"/>
        <end position="261"/>
    </location>
</feature>
<dbReference type="Proteomes" id="UP000807353">
    <property type="component" value="Unassembled WGS sequence"/>
</dbReference>
<feature type="region of interest" description="Disordered" evidence="1">
    <location>
        <begin position="250"/>
        <end position="585"/>
    </location>
</feature>
<reference evidence="2" key="1">
    <citation type="submission" date="2020-11" db="EMBL/GenBank/DDBJ databases">
        <authorList>
            <consortium name="DOE Joint Genome Institute"/>
            <person name="Ahrendt S."/>
            <person name="Riley R."/>
            <person name="Andreopoulos W."/>
            <person name="Labutti K."/>
            <person name="Pangilinan J."/>
            <person name="Ruiz-Duenas F.J."/>
            <person name="Barrasa J.M."/>
            <person name="Sanchez-Garcia M."/>
            <person name="Camarero S."/>
            <person name="Miyauchi S."/>
            <person name="Serrano A."/>
            <person name="Linde D."/>
            <person name="Babiker R."/>
            <person name="Drula E."/>
            <person name="Ayuso-Fernandez I."/>
            <person name="Pacheco R."/>
            <person name="Padilla G."/>
            <person name="Ferreira P."/>
            <person name="Barriuso J."/>
            <person name="Kellner H."/>
            <person name="Castanera R."/>
            <person name="Alfaro M."/>
            <person name="Ramirez L."/>
            <person name="Pisabarro A.G."/>
            <person name="Kuo A."/>
            <person name="Tritt A."/>
            <person name="Lipzen A."/>
            <person name="He G."/>
            <person name="Yan M."/>
            <person name="Ng V."/>
            <person name="Cullen D."/>
            <person name="Martin F."/>
            <person name="Rosso M.-N."/>
            <person name="Henrissat B."/>
            <person name="Hibbett D."/>
            <person name="Martinez A.T."/>
            <person name="Grigoriev I.V."/>
        </authorList>
    </citation>
    <scope>NUCLEOTIDE SEQUENCE</scope>
    <source>
        <strain evidence="2">CBS 247.69</strain>
    </source>
</reference>
<proteinExistence type="predicted"/>
<feature type="compositionally biased region" description="Pro residues" evidence="1">
    <location>
        <begin position="125"/>
        <end position="143"/>
    </location>
</feature>
<feature type="compositionally biased region" description="Basic and acidic residues" evidence="1">
    <location>
        <begin position="110"/>
        <end position="119"/>
    </location>
</feature>
<gene>
    <name evidence="2" type="ORF">BDZ94DRAFT_83433</name>
</gene>